<keyword evidence="1" id="KW-0812">Transmembrane</keyword>
<feature type="transmembrane region" description="Helical" evidence="1">
    <location>
        <begin position="6"/>
        <end position="27"/>
    </location>
</feature>
<dbReference type="GO" id="GO:0004143">
    <property type="term" value="F:ATP-dependent diacylglycerol kinase activity"/>
    <property type="evidence" value="ECO:0007669"/>
    <property type="project" value="InterPro"/>
</dbReference>
<comment type="caution">
    <text evidence="2">The sequence shown here is derived from an EMBL/GenBank/DDBJ whole genome shotgun (WGS) entry which is preliminary data.</text>
</comment>
<dbReference type="STRING" id="1707952.A6A03_15450"/>
<accession>A0A178M8W3</accession>
<feature type="transmembrane region" description="Helical" evidence="1">
    <location>
        <begin position="118"/>
        <end position="139"/>
    </location>
</feature>
<sequence>MSTRDLIGLLVSFGYAFGLLIIAEVIRRWRGYPQDFTRKFVHIGAGMWVFGVLALFENWTIGIIPFATFIVLNFIFYRFRLLAAVDAPDSTPGTVYFALSITILFLIFWRTNSPDDRGYIAAAGTMAMTWGDALAAIIGKRWGRHHYQVGRGRRSFEGSAAMFAASAIAMFLTLLLVPGSALSPQSAPIGAGAALAASVVAALVATVAEGVSPHGTDNLSVPLLAGAVVAGVLAIMR</sequence>
<feature type="transmembrane region" description="Helical" evidence="1">
    <location>
        <begin position="62"/>
        <end position="81"/>
    </location>
</feature>
<dbReference type="PANTHER" id="PTHR31303">
    <property type="entry name" value="CTP-DEPENDENT DIACYLGLYCEROL KINASE 1"/>
    <property type="match status" value="1"/>
</dbReference>
<evidence type="ECO:0000313" key="2">
    <source>
        <dbReference type="EMBL" id="OAN45200.1"/>
    </source>
</evidence>
<dbReference type="EMBL" id="LWQS01000058">
    <property type="protein sequence ID" value="OAN45200.1"/>
    <property type="molecule type" value="Genomic_DNA"/>
</dbReference>
<organism evidence="2 3">
    <name type="scientific">Chloroflexus islandicus</name>
    <dbReference type="NCBI Taxonomy" id="1707952"/>
    <lineage>
        <taxon>Bacteria</taxon>
        <taxon>Bacillati</taxon>
        <taxon>Chloroflexota</taxon>
        <taxon>Chloroflexia</taxon>
        <taxon>Chloroflexales</taxon>
        <taxon>Chloroflexineae</taxon>
        <taxon>Chloroflexaceae</taxon>
        <taxon>Chloroflexus</taxon>
    </lineage>
</organism>
<dbReference type="AlphaFoldDB" id="A0A178M8W3"/>
<evidence type="ECO:0000256" key="1">
    <source>
        <dbReference type="SAM" id="Phobius"/>
    </source>
</evidence>
<gene>
    <name evidence="2" type="ORF">A6A03_15450</name>
</gene>
<keyword evidence="1" id="KW-1133">Transmembrane helix</keyword>
<proteinExistence type="predicted"/>
<dbReference type="RefSeq" id="WP_066788041.1">
    <property type="nucleotide sequence ID" value="NZ_LWQS01000058.1"/>
</dbReference>
<feature type="transmembrane region" description="Helical" evidence="1">
    <location>
        <begin position="93"/>
        <end position="112"/>
    </location>
</feature>
<feature type="transmembrane region" description="Helical" evidence="1">
    <location>
        <begin position="160"/>
        <end position="181"/>
    </location>
</feature>
<dbReference type="GO" id="GO:0016779">
    <property type="term" value="F:nucleotidyltransferase activity"/>
    <property type="evidence" value="ECO:0007669"/>
    <property type="project" value="UniProtKB-KW"/>
</dbReference>
<protein>
    <submittedName>
        <fullName evidence="2">Phosphatidate cytidylyltransferase</fullName>
    </submittedName>
</protein>
<keyword evidence="1" id="KW-0472">Membrane</keyword>
<dbReference type="OrthoDB" id="8149352at2"/>
<keyword evidence="3" id="KW-1185">Reference proteome</keyword>
<keyword evidence="2" id="KW-0548">Nucleotidyltransferase</keyword>
<feature type="transmembrane region" description="Helical" evidence="1">
    <location>
        <begin position="187"/>
        <end position="207"/>
    </location>
</feature>
<name>A0A178M8W3_9CHLR</name>
<evidence type="ECO:0000313" key="3">
    <source>
        <dbReference type="Proteomes" id="UP000078287"/>
    </source>
</evidence>
<dbReference type="InterPro" id="IPR037997">
    <property type="entry name" value="Dgk1-like"/>
</dbReference>
<keyword evidence="2" id="KW-0808">Transferase</keyword>
<dbReference type="Proteomes" id="UP000078287">
    <property type="component" value="Unassembled WGS sequence"/>
</dbReference>
<dbReference type="PANTHER" id="PTHR31303:SF1">
    <property type="entry name" value="CTP-DEPENDENT DIACYLGLYCEROL KINASE 1"/>
    <property type="match status" value="1"/>
</dbReference>
<feature type="transmembrane region" description="Helical" evidence="1">
    <location>
        <begin position="219"/>
        <end position="236"/>
    </location>
</feature>
<reference evidence="2 3" key="1">
    <citation type="submission" date="2016-04" db="EMBL/GenBank/DDBJ databases">
        <title>Chloroflexus islandicus sp. nov., a thermophilic filamentous anoxygenic phototrophic bacterium from geyser Strokkur (Iceland).</title>
        <authorList>
            <person name="Gaisin V.A."/>
            <person name="Kalashnikov A.M."/>
            <person name="Sukhacheva M.V."/>
            <person name="Grouzdev D.S."/>
            <person name="Ivanov T.M."/>
            <person name="Kuznetsov B."/>
            <person name="Gorlenko V.M."/>
        </authorList>
    </citation>
    <scope>NUCLEOTIDE SEQUENCE [LARGE SCALE GENOMIC DNA]</scope>
    <source>
        <strain evidence="3">isl-2</strain>
    </source>
</reference>